<feature type="transmembrane region" description="Helical" evidence="5">
    <location>
        <begin position="143"/>
        <end position="160"/>
    </location>
</feature>
<proteinExistence type="predicted"/>
<comment type="caution">
    <text evidence="7">The sequence shown here is derived from an EMBL/GenBank/DDBJ whole genome shotgun (WGS) entry which is preliminary data.</text>
</comment>
<feature type="transmembrane region" description="Helical" evidence="5">
    <location>
        <begin position="240"/>
        <end position="257"/>
    </location>
</feature>
<feature type="transmembrane region" description="Helical" evidence="5">
    <location>
        <begin position="292"/>
        <end position="308"/>
    </location>
</feature>
<dbReference type="Proteomes" id="UP000184216">
    <property type="component" value="Unassembled WGS sequence"/>
</dbReference>
<feature type="transmembrane region" description="Helical" evidence="5">
    <location>
        <begin position="116"/>
        <end position="136"/>
    </location>
</feature>
<evidence type="ECO:0000256" key="1">
    <source>
        <dbReference type="ARBA" id="ARBA00004141"/>
    </source>
</evidence>
<evidence type="ECO:0000256" key="3">
    <source>
        <dbReference type="ARBA" id="ARBA00022989"/>
    </source>
</evidence>
<dbReference type="EMBL" id="FRBX01000002">
    <property type="protein sequence ID" value="SHL93821.1"/>
    <property type="molecule type" value="Genomic_DNA"/>
</dbReference>
<evidence type="ECO:0000313" key="7">
    <source>
        <dbReference type="EMBL" id="SHL93821.1"/>
    </source>
</evidence>
<dbReference type="PANTHER" id="PTHR32322">
    <property type="entry name" value="INNER MEMBRANE TRANSPORTER"/>
    <property type="match status" value="1"/>
</dbReference>
<evidence type="ECO:0000256" key="2">
    <source>
        <dbReference type="ARBA" id="ARBA00022692"/>
    </source>
</evidence>
<dbReference type="InterPro" id="IPR037185">
    <property type="entry name" value="EmrE-like"/>
</dbReference>
<feature type="transmembrane region" description="Helical" evidence="5">
    <location>
        <begin position="172"/>
        <end position="190"/>
    </location>
</feature>
<gene>
    <name evidence="7" type="ORF">SAMN05444387_1490</name>
</gene>
<dbReference type="InterPro" id="IPR050638">
    <property type="entry name" value="AA-Vitamin_Transporters"/>
</dbReference>
<name>A0ABY1J147_9FLAO</name>
<comment type="subcellular location">
    <subcellularLocation>
        <location evidence="1">Membrane</location>
        <topology evidence="1">Multi-pass membrane protein</topology>
    </subcellularLocation>
</comment>
<feature type="transmembrane region" description="Helical" evidence="5">
    <location>
        <begin position="202"/>
        <end position="220"/>
    </location>
</feature>
<feature type="transmembrane region" description="Helical" evidence="5">
    <location>
        <begin position="21"/>
        <end position="40"/>
    </location>
</feature>
<feature type="transmembrane region" description="Helical" evidence="5">
    <location>
        <begin position="269"/>
        <end position="286"/>
    </location>
</feature>
<keyword evidence="3 5" id="KW-1133">Transmembrane helix</keyword>
<reference evidence="7 8" key="1">
    <citation type="submission" date="2016-11" db="EMBL/GenBank/DDBJ databases">
        <authorList>
            <person name="Varghese N."/>
            <person name="Submissions S."/>
        </authorList>
    </citation>
    <scope>NUCLEOTIDE SEQUENCE [LARGE SCALE GENOMIC DNA]</scope>
    <source>
        <strain evidence="7 8">DSM 6368</strain>
    </source>
</reference>
<sequence>MEYLSEELIKMKAKIQNAFSGKIEAIGLPILAVCWVSFFWGTTWLASKEGVKHMPGLQLATIRQFLGGILYIVYFILKKEPWPKGKQWRTILVLAILNFALSNGLSTWGVKYISSGLGAIISAIFPIWIIMINFFHGERIAKLAVTGILICFGGICIIFIDHLGDFFKADFQFGIILTIVSTITWAFGILHTKKKAASFNPYFSLGLQMFISSIILLVITEASGTNIPLSEIPSESWFSIGYLVIIGSVLTFIAFIYSLQHLPTEISSIYVYINPIVAMVLGAIIFGESLTSAIAVGVVVTLIGLYLVNKSIRKTKVK</sequence>
<dbReference type="Pfam" id="PF00892">
    <property type="entry name" value="EamA"/>
    <property type="match status" value="2"/>
</dbReference>
<evidence type="ECO:0000256" key="5">
    <source>
        <dbReference type="SAM" id="Phobius"/>
    </source>
</evidence>
<evidence type="ECO:0000259" key="6">
    <source>
        <dbReference type="Pfam" id="PF00892"/>
    </source>
</evidence>
<organism evidence="7 8">
    <name type="scientific">Flavobacterium pectinovorum</name>
    <dbReference type="NCBI Taxonomy" id="29533"/>
    <lineage>
        <taxon>Bacteria</taxon>
        <taxon>Pseudomonadati</taxon>
        <taxon>Bacteroidota</taxon>
        <taxon>Flavobacteriia</taxon>
        <taxon>Flavobacteriales</taxon>
        <taxon>Flavobacteriaceae</taxon>
        <taxon>Flavobacterium</taxon>
    </lineage>
</organism>
<keyword evidence="4 5" id="KW-0472">Membrane</keyword>
<keyword evidence="2 5" id="KW-0812">Transmembrane</keyword>
<feature type="domain" description="EamA" evidence="6">
    <location>
        <begin position="173"/>
        <end position="309"/>
    </location>
</feature>
<keyword evidence="8" id="KW-1185">Reference proteome</keyword>
<protein>
    <submittedName>
        <fullName evidence="7">Permease of the drug/metabolite transporter (DMT) superfamily</fullName>
    </submittedName>
</protein>
<dbReference type="InterPro" id="IPR000620">
    <property type="entry name" value="EamA_dom"/>
</dbReference>
<evidence type="ECO:0000313" key="8">
    <source>
        <dbReference type="Proteomes" id="UP000184216"/>
    </source>
</evidence>
<accession>A0ABY1J147</accession>
<dbReference type="PANTHER" id="PTHR32322:SF14">
    <property type="entry name" value="PROTEIN PAGO"/>
    <property type="match status" value="1"/>
</dbReference>
<feature type="transmembrane region" description="Helical" evidence="5">
    <location>
        <begin position="89"/>
        <end position="110"/>
    </location>
</feature>
<feature type="transmembrane region" description="Helical" evidence="5">
    <location>
        <begin position="60"/>
        <end position="77"/>
    </location>
</feature>
<evidence type="ECO:0000256" key="4">
    <source>
        <dbReference type="ARBA" id="ARBA00023136"/>
    </source>
</evidence>
<feature type="domain" description="EamA" evidence="6">
    <location>
        <begin position="30"/>
        <end position="159"/>
    </location>
</feature>
<dbReference type="SUPFAM" id="SSF103481">
    <property type="entry name" value="Multidrug resistance efflux transporter EmrE"/>
    <property type="match status" value="2"/>
</dbReference>